<accession>B9TKP1</accession>
<evidence type="ECO:0000313" key="2">
    <source>
        <dbReference type="EMBL" id="EEF23573.1"/>
    </source>
</evidence>
<dbReference type="EMBL" id="EQ985545">
    <property type="protein sequence ID" value="EEF23573.1"/>
    <property type="molecule type" value="Genomic_DNA"/>
</dbReference>
<dbReference type="Proteomes" id="UP000008311">
    <property type="component" value="Unassembled WGS sequence"/>
</dbReference>
<evidence type="ECO:0000256" key="1">
    <source>
        <dbReference type="SAM" id="MobiDB-lite"/>
    </source>
</evidence>
<sequence>MPRIDRQHRTIQAARRDAPAAARRIARQPLQRVSHDDPVPGGLDPVARRLPHHAGPQARVTERFQQCLRRHAVVGPPAQAERTFHAVEYRGAQGQPLDALGRPIRGNLVARHAPHLFGIGLEKDREQAGAELVDDPVLEIPHRLPGKQSGPGEARHAQGRAHGTQFPQRIEGAQGVIVELFFVVDPAHPRALDESLGQDVIPQVDDFLRFRKKAMSADIEPESVVLDRPADTTHMPGILFDDDDAESLLSEQVGRREPGGSGPYDRNVGMMIGSAHASSGPRSVGWPPGFVRQRH</sequence>
<reference evidence="3" key="1">
    <citation type="journal article" date="2010" name="Nat. Biotechnol.">
        <title>Draft genome sequence of the oilseed species Ricinus communis.</title>
        <authorList>
            <person name="Chan A.P."/>
            <person name="Crabtree J."/>
            <person name="Zhao Q."/>
            <person name="Lorenzi H."/>
            <person name="Orvis J."/>
            <person name="Puiu D."/>
            <person name="Melake-Berhan A."/>
            <person name="Jones K.M."/>
            <person name="Redman J."/>
            <person name="Chen G."/>
            <person name="Cahoon E.B."/>
            <person name="Gedil M."/>
            <person name="Stanke M."/>
            <person name="Haas B.J."/>
            <person name="Wortman J.R."/>
            <person name="Fraser-Liggett C.M."/>
            <person name="Ravel J."/>
            <person name="Rabinowicz P.D."/>
        </authorList>
    </citation>
    <scope>NUCLEOTIDE SEQUENCE [LARGE SCALE GENOMIC DNA]</scope>
    <source>
        <strain evidence="3">cv. Hale</strain>
    </source>
</reference>
<name>B9TKP1_RICCO</name>
<organism evidence="2 3">
    <name type="scientific">Ricinus communis</name>
    <name type="common">Castor bean</name>
    <dbReference type="NCBI Taxonomy" id="3988"/>
    <lineage>
        <taxon>Eukaryota</taxon>
        <taxon>Viridiplantae</taxon>
        <taxon>Streptophyta</taxon>
        <taxon>Embryophyta</taxon>
        <taxon>Tracheophyta</taxon>
        <taxon>Spermatophyta</taxon>
        <taxon>Magnoliopsida</taxon>
        <taxon>eudicotyledons</taxon>
        <taxon>Gunneridae</taxon>
        <taxon>Pentapetalae</taxon>
        <taxon>rosids</taxon>
        <taxon>fabids</taxon>
        <taxon>Malpighiales</taxon>
        <taxon>Euphorbiaceae</taxon>
        <taxon>Acalyphoideae</taxon>
        <taxon>Acalypheae</taxon>
        <taxon>Ricinus</taxon>
    </lineage>
</organism>
<proteinExistence type="predicted"/>
<dbReference type="InParanoid" id="B9TKP1"/>
<gene>
    <name evidence="2" type="ORF">RCOM_2154990</name>
</gene>
<dbReference type="AlphaFoldDB" id="B9TKP1"/>
<keyword evidence="3" id="KW-1185">Reference proteome</keyword>
<feature type="region of interest" description="Disordered" evidence="1">
    <location>
        <begin position="1"/>
        <end position="57"/>
    </location>
</feature>
<protein>
    <submittedName>
        <fullName evidence="2">Uncharacterized protein</fullName>
    </submittedName>
</protein>
<evidence type="ECO:0000313" key="3">
    <source>
        <dbReference type="Proteomes" id="UP000008311"/>
    </source>
</evidence>
<feature type="compositionally biased region" description="Basic and acidic residues" evidence="1">
    <location>
        <begin position="1"/>
        <end position="18"/>
    </location>
</feature>
<feature type="region of interest" description="Disordered" evidence="1">
    <location>
        <begin position="273"/>
        <end position="295"/>
    </location>
</feature>